<name>A0A8J7S444_9PROT</name>
<dbReference type="InterPro" id="IPR017670">
    <property type="entry name" value="Phosphonate_degrad-assoc"/>
</dbReference>
<dbReference type="SUPFAM" id="SSF109604">
    <property type="entry name" value="HD-domain/PDEase-like"/>
    <property type="match status" value="1"/>
</dbReference>
<dbReference type="Proteomes" id="UP000672602">
    <property type="component" value="Unassembled WGS sequence"/>
</dbReference>
<dbReference type="PANTHER" id="PTHR40202:SF1">
    <property type="entry name" value="HD DOMAIN-CONTAINING PROTEIN"/>
    <property type="match status" value="1"/>
</dbReference>
<protein>
    <submittedName>
        <fullName evidence="1">Metal-dependent phosphohydrolase</fullName>
    </submittedName>
</protein>
<dbReference type="RefSeq" id="WP_210680982.1">
    <property type="nucleotide sequence ID" value="NZ_JAGMWN010000002.1"/>
</dbReference>
<evidence type="ECO:0000313" key="2">
    <source>
        <dbReference type="Proteomes" id="UP000672602"/>
    </source>
</evidence>
<comment type="caution">
    <text evidence="1">The sequence shown here is derived from an EMBL/GenBank/DDBJ whole genome shotgun (WGS) entry which is preliminary data.</text>
</comment>
<proteinExistence type="predicted"/>
<organism evidence="1 2">
    <name type="scientific">Marivibrio halodurans</name>
    <dbReference type="NCBI Taxonomy" id="2039722"/>
    <lineage>
        <taxon>Bacteria</taxon>
        <taxon>Pseudomonadati</taxon>
        <taxon>Pseudomonadota</taxon>
        <taxon>Alphaproteobacteria</taxon>
        <taxon>Rhodospirillales</taxon>
        <taxon>Rhodospirillaceae</taxon>
        <taxon>Marivibrio</taxon>
    </lineage>
</organism>
<dbReference type="NCBIfam" id="TIGR03276">
    <property type="entry name" value="Phn-HD"/>
    <property type="match status" value="1"/>
</dbReference>
<dbReference type="PANTHER" id="PTHR40202">
    <property type="match status" value="1"/>
</dbReference>
<gene>
    <name evidence="1" type="ORF">KAJ83_05255</name>
</gene>
<reference evidence="1" key="1">
    <citation type="submission" date="2021-04" db="EMBL/GenBank/DDBJ databases">
        <authorList>
            <person name="Zhang D.-C."/>
        </authorList>
    </citation>
    <scope>NUCLEOTIDE SEQUENCE</scope>
    <source>
        <strain evidence="1">CGMCC 1.15697</strain>
    </source>
</reference>
<accession>A0A8J7S444</accession>
<dbReference type="AlphaFoldDB" id="A0A8J7S444"/>
<dbReference type="EMBL" id="JAGMWN010000002">
    <property type="protein sequence ID" value="MBP5856404.1"/>
    <property type="molecule type" value="Genomic_DNA"/>
</dbReference>
<sequence>MTAPTTNRETGIRDTLPSDPDRVTAVTAVDFILALFAQAGGRDYLGEVVSQQEHALQCAVCADQEDAPPPLVAASLLHDVGHYLHDCAEDAAAQGLDSRHEQAGADFLARFFPPEVSEPVRLHVDAKRYLCAVEPDYFDRLSEASVHSLNLQGGPMSPAEVAAFEANPHHRAAVRLRRWDETGKVEGLRTPAPEDFRALLAGLVRPVGADGR</sequence>
<evidence type="ECO:0000313" key="1">
    <source>
        <dbReference type="EMBL" id="MBP5856404.1"/>
    </source>
</evidence>
<dbReference type="InterPro" id="IPR052567">
    <property type="entry name" value="OP_Dioxygenase"/>
</dbReference>
<dbReference type="Gene3D" id="1.10.3210.10">
    <property type="entry name" value="Hypothetical protein af1432"/>
    <property type="match status" value="1"/>
</dbReference>
<keyword evidence="2" id="KW-1185">Reference proteome</keyword>